<dbReference type="GO" id="GO:0016020">
    <property type="term" value="C:membrane"/>
    <property type="evidence" value="ECO:0007669"/>
    <property type="project" value="InterPro"/>
</dbReference>
<dbReference type="GO" id="GO:0009507">
    <property type="term" value="C:chloroplast"/>
    <property type="evidence" value="ECO:0007669"/>
    <property type="project" value="UniProtKB-SubCell"/>
</dbReference>
<accession>A0ABR1FRD8</accession>
<dbReference type="KEGG" id="aaf:AURANDRAFT_77805"/>
<dbReference type="InterPro" id="IPR022796">
    <property type="entry name" value="Chloroa_b-bind"/>
</dbReference>
<dbReference type="InterPro" id="IPR001344">
    <property type="entry name" value="Chloro_AB-bd_pln"/>
</dbReference>
<name>A0ABR1FRD8_AURAN</name>
<evidence type="ECO:0000313" key="2">
    <source>
        <dbReference type="Proteomes" id="UP001363151"/>
    </source>
</evidence>
<dbReference type="GO" id="GO:0016168">
    <property type="term" value="F:chlorophyll binding"/>
    <property type="evidence" value="ECO:0007669"/>
    <property type="project" value="UniProtKB-KW"/>
</dbReference>
<proteinExistence type="predicted"/>
<evidence type="ECO:0000313" key="1">
    <source>
        <dbReference type="EMBL" id="KAK7236287.1"/>
    </source>
</evidence>
<dbReference type="Gene3D" id="1.10.3460.10">
    <property type="entry name" value="Chlorophyll a/b binding protein domain"/>
    <property type="match status" value="1"/>
</dbReference>
<dbReference type="SUPFAM" id="SSF103511">
    <property type="entry name" value="Chlorophyll a-b binding protein"/>
    <property type="match status" value="1"/>
</dbReference>
<comment type="caution">
    <text evidence="1">The sequence shown here is derived from an EMBL/GenBank/DDBJ whole genome shotgun (WGS) entry which is preliminary data.</text>
</comment>
<keyword evidence="2" id="KW-1185">Reference proteome</keyword>
<dbReference type="GO" id="GO:0009765">
    <property type="term" value="P:photosynthesis, light harvesting"/>
    <property type="evidence" value="ECO:0007669"/>
    <property type="project" value="InterPro"/>
</dbReference>
<gene>
    <name evidence="1" type="ORF">SO694_000611123</name>
</gene>
<dbReference type="Proteomes" id="UP001363151">
    <property type="component" value="Unassembled WGS sequence"/>
</dbReference>
<dbReference type="PANTHER" id="PTHR21649">
    <property type="entry name" value="CHLOROPHYLL A/B BINDING PROTEIN"/>
    <property type="match status" value="1"/>
</dbReference>
<sequence>MQKLIIALTAATASAFVAPSAAAPKTQLAAVQDMEGITMPMGLFDPFGFSNGCSDEALAWYREAEIKHGRVAMAAFVGFLVNYQGYTFPANLDMSGNKFASLGTGNPLLAWDNLSEKGKWSILGFVGLLEVLGEAEKPHYTKGGKSGSHELVWYFGSKYISGKSPEDRLRSRNAEINNGRLGMLGIMSLIAASTVPGSVPFFTSDLAQYTGDVWAPF</sequence>
<organism evidence="1 2">
    <name type="scientific">Aureococcus anophagefferens</name>
    <name type="common">Harmful bloom alga</name>
    <dbReference type="NCBI Taxonomy" id="44056"/>
    <lineage>
        <taxon>Eukaryota</taxon>
        <taxon>Sar</taxon>
        <taxon>Stramenopiles</taxon>
        <taxon>Ochrophyta</taxon>
        <taxon>Pelagophyceae</taxon>
        <taxon>Pelagomonadales</taxon>
        <taxon>Pelagomonadaceae</taxon>
        <taxon>Aureococcus</taxon>
    </lineage>
</organism>
<dbReference type="Pfam" id="PF00504">
    <property type="entry name" value="Chloroa_b-bind"/>
    <property type="match status" value="1"/>
</dbReference>
<dbReference type="EMBL" id="JBBJCI010000285">
    <property type="protein sequence ID" value="KAK7236287.1"/>
    <property type="molecule type" value="Genomic_DNA"/>
</dbReference>
<reference evidence="1 2" key="1">
    <citation type="submission" date="2024-03" db="EMBL/GenBank/DDBJ databases">
        <title>Aureococcus anophagefferens CCMP1851 and Kratosvirus quantuckense: Draft genome of a second virus-susceptible host strain in the model system.</title>
        <authorList>
            <person name="Chase E."/>
            <person name="Truchon A.R."/>
            <person name="Schepens W."/>
            <person name="Wilhelm S.W."/>
        </authorList>
    </citation>
    <scope>NUCLEOTIDE SEQUENCE [LARGE SCALE GENOMIC DNA]</scope>
    <source>
        <strain evidence="1 2">CCMP1851</strain>
    </source>
</reference>
<protein>
    <submittedName>
        <fullName evidence="1">Chlorophyll A-B binding protein</fullName>
    </submittedName>
</protein>